<dbReference type="PRINTS" id="PR00833">
    <property type="entry name" value="POAALLERGEN"/>
</dbReference>
<feature type="region of interest" description="Disordered" evidence="4">
    <location>
        <begin position="648"/>
        <end position="669"/>
    </location>
</feature>
<dbReference type="InterPro" id="IPR024325">
    <property type="entry name" value="DUF3835"/>
</dbReference>
<dbReference type="GO" id="GO:0019212">
    <property type="term" value="F:phosphatase inhibitor activity"/>
    <property type="evidence" value="ECO:0007669"/>
    <property type="project" value="TreeGrafter"/>
</dbReference>
<feature type="region of interest" description="Disordered" evidence="4">
    <location>
        <begin position="744"/>
        <end position="809"/>
    </location>
</feature>
<gene>
    <name evidence="6" type="primary">URI1</name>
    <name evidence="6" type="ORF">DFQ27_004950</name>
</gene>
<feature type="region of interest" description="Disordered" evidence="4">
    <location>
        <begin position="623"/>
        <end position="642"/>
    </location>
</feature>
<evidence type="ECO:0000313" key="7">
    <source>
        <dbReference type="Proteomes" id="UP000807716"/>
    </source>
</evidence>
<dbReference type="OrthoDB" id="21413at2759"/>
<dbReference type="Pfam" id="PF12927">
    <property type="entry name" value="DUF3835"/>
    <property type="match status" value="2"/>
</dbReference>
<dbReference type="Gene3D" id="1.10.287.370">
    <property type="match status" value="1"/>
</dbReference>
<dbReference type="Pfam" id="PF02996">
    <property type="entry name" value="Prefoldin"/>
    <property type="match status" value="1"/>
</dbReference>
<feature type="region of interest" description="Disordered" evidence="4">
    <location>
        <begin position="392"/>
        <end position="509"/>
    </location>
</feature>
<organism evidence="6 7">
    <name type="scientific">Actinomortierella ambigua</name>
    <dbReference type="NCBI Taxonomy" id="1343610"/>
    <lineage>
        <taxon>Eukaryota</taxon>
        <taxon>Fungi</taxon>
        <taxon>Fungi incertae sedis</taxon>
        <taxon>Mucoromycota</taxon>
        <taxon>Mortierellomycotina</taxon>
        <taxon>Mortierellomycetes</taxon>
        <taxon>Mortierellales</taxon>
        <taxon>Mortierellaceae</taxon>
        <taxon>Actinomortierella</taxon>
    </lineage>
</organism>
<evidence type="ECO:0000256" key="1">
    <source>
        <dbReference type="ARBA" id="ARBA00004123"/>
    </source>
</evidence>
<feature type="region of interest" description="Disordered" evidence="4">
    <location>
        <begin position="161"/>
        <end position="329"/>
    </location>
</feature>
<dbReference type="InterPro" id="IPR004127">
    <property type="entry name" value="Prefoldin_subunit_alpha"/>
</dbReference>
<comment type="caution">
    <text evidence="6">The sequence shown here is derived from an EMBL/GenBank/DDBJ whole genome shotgun (WGS) entry which is preliminary data.</text>
</comment>
<feature type="region of interest" description="Disordered" evidence="4">
    <location>
        <begin position="530"/>
        <end position="606"/>
    </location>
</feature>
<evidence type="ECO:0000256" key="2">
    <source>
        <dbReference type="ARBA" id="ARBA00023242"/>
    </source>
</evidence>
<feature type="compositionally biased region" description="Polar residues" evidence="4">
    <location>
        <begin position="623"/>
        <end position="634"/>
    </location>
</feature>
<evidence type="ECO:0000256" key="4">
    <source>
        <dbReference type="SAM" id="MobiDB-lite"/>
    </source>
</evidence>
<feature type="compositionally biased region" description="Low complexity" evidence="4">
    <location>
        <begin position="403"/>
        <end position="433"/>
    </location>
</feature>
<feature type="compositionally biased region" description="Polar residues" evidence="4">
    <location>
        <begin position="789"/>
        <end position="798"/>
    </location>
</feature>
<comment type="subcellular location">
    <subcellularLocation>
        <location evidence="1">Nucleus</location>
    </subcellularLocation>
</comment>
<dbReference type="GO" id="GO:0003714">
    <property type="term" value="F:transcription corepressor activity"/>
    <property type="evidence" value="ECO:0007669"/>
    <property type="project" value="TreeGrafter"/>
</dbReference>
<dbReference type="GO" id="GO:0000122">
    <property type="term" value="P:negative regulation of transcription by RNA polymerase II"/>
    <property type="evidence" value="ECO:0007669"/>
    <property type="project" value="TreeGrafter"/>
</dbReference>
<feature type="compositionally biased region" description="Low complexity" evidence="4">
    <location>
        <begin position="587"/>
        <end position="597"/>
    </location>
</feature>
<feature type="compositionally biased region" description="Low complexity" evidence="4">
    <location>
        <begin position="471"/>
        <end position="503"/>
    </location>
</feature>
<feature type="compositionally biased region" description="Acidic residues" evidence="4">
    <location>
        <begin position="220"/>
        <end position="247"/>
    </location>
</feature>
<protein>
    <submittedName>
        <fullName evidence="6">Uri1, prefoldin-like chaperone</fullName>
    </submittedName>
</protein>
<keyword evidence="2" id="KW-0539">Nucleus</keyword>
<dbReference type="InterPro" id="IPR052255">
    <property type="entry name" value="RNA_pol_II_subunit5-mediator"/>
</dbReference>
<feature type="compositionally biased region" description="Acidic residues" evidence="4">
    <location>
        <begin position="256"/>
        <end position="283"/>
    </location>
</feature>
<dbReference type="InterPro" id="IPR009053">
    <property type="entry name" value="Prefoldin"/>
</dbReference>
<evidence type="ECO:0000256" key="3">
    <source>
        <dbReference type="ARBA" id="ARBA00038295"/>
    </source>
</evidence>
<evidence type="ECO:0000259" key="5">
    <source>
        <dbReference type="Pfam" id="PF12927"/>
    </source>
</evidence>
<dbReference type="GO" id="GO:0003682">
    <property type="term" value="F:chromatin binding"/>
    <property type="evidence" value="ECO:0007669"/>
    <property type="project" value="TreeGrafter"/>
</dbReference>
<feature type="domain" description="DUF3835" evidence="5">
    <location>
        <begin position="788"/>
        <end position="814"/>
    </location>
</feature>
<reference evidence="6" key="1">
    <citation type="journal article" date="2020" name="Fungal Divers.">
        <title>Resolving the Mortierellaceae phylogeny through synthesis of multi-gene phylogenetics and phylogenomics.</title>
        <authorList>
            <person name="Vandepol N."/>
            <person name="Liber J."/>
            <person name="Desiro A."/>
            <person name="Na H."/>
            <person name="Kennedy M."/>
            <person name="Barry K."/>
            <person name="Grigoriev I.V."/>
            <person name="Miller A.N."/>
            <person name="O'Donnell K."/>
            <person name="Stajich J.E."/>
            <person name="Bonito G."/>
        </authorList>
    </citation>
    <scope>NUCLEOTIDE SEQUENCE</scope>
    <source>
        <strain evidence="6">BC1065</strain>
    </source>
</reference>
<dbReference type="PANTHER" id="PTHR15111:SF0">
    <property type="entry name" value="UNCONVENTIONAL PREFOLDIN RPB5 INTERACTOR 1"/>
    <property type="match status" value="1"/>
</dbReference>
<accession>A0A9P6Q297</accession>
<dbReference type="AlphaFoldDB" id="A0A9P6Q297"/>
<proteinExistence type="inferred from homology"/>
<sequence>MSSKGKQKQPSPGDEANATELSTYFAKVSAAMARIDEEMARWNNYKADYKALKETLQDLPKQTTHNIMVPLGSLAFMPGQLIHTNEVLVMLGDNWFVDRSAHQASEIVDRRVALVQENLDKLIEQQKELREKSGIAPGLLGGQEYNEEGLPIVDIVEPYQSDEEMEVEQESKKVFNPESMPTPNKSKEQLAKDAALLKRLEELEREDEERERRRAAGEEVTSDEDEDEEEEGQGEEDEDEYEYDSEDDFRPRNLDSDEEYPEAMYDDSEDEEQDMEVDDDDETAAAAAAATASKSSGNKKKKVRFTDDTKKAAAPSRSTGAKPRSPADLIQRMRNQALGLRGSGSSGGAGSSHVVTLDNLESTFAGMNVDGEDGDEADGLTGLPKELDWSALERMALRDKENSGNASASASKGKQVVSPATTTATATAGAEAAPPQKKQSLFRQSRQVAVGDVQETQPASAPPTAKMSRFAQQRAQAAEAAAKATTTAAATATATATATPAAARGGVSEKVVERGGVVAETEAKPVERSAVTGFRDVIENTFTRPTPPAASPSGTSSSHPRLEAGEADEEEPSTKKKRKSLFRQLAQQQQSSSMMMMEPEPATPSDAYMEVDEEPKIEGTATIPQVMNAASPSKSPLPRVGGVKIPEVGAASSSSSSSSRPVRVIKPVENTQLRDTSIMKGGVVEKDKVDPVDEDEVEEDMLMRQVVSEYQERRQAMIAKYGAFNREDIERIWEQQVVLPPEVKESLQEAEAQQNLLKDTREEGVGSSSLGADGERGEKEEATDDQQQESKASSSIGSRNRPPKKVSLFRAARLTGALAKE</sequence>
<dbReference type="EMBL" id="JAAAJB010000348">
    <property type="protein sequence ID" value="KAG0257768.1"/>
    <property type="molecule type" value="Genomic_DNA"/>
</dbReference>
<dbReference type="PANTHER" id="PTHR15111">
    <property type="entry name" value="RNA POLYMERASE II SUBUNIT 5-MEDIATING PROTEIN NNX3"/>
    <property type="match status" value="1"/>
</dbReference>
<evidence type="ECO:0000313" key="6">
    <source>
        <dbReference type="EMBL" id="KAG0257768.1"/>
    </source>
</evidence>
<comment type="similarity">
    <text evidence="3">Belongs to the RNA polymerase II subunit 5-mediating protein family.</text>
</comment>
<dbReference type="SUPFAM" id="SSF46579">
    <property type="entry name" value="Prefoldin"/>
    <property type="match status" value="1"/>
</dbReference>
<dbReference type="Proteomes" id="UP000807716">
    <property type="component" value="Unassembled WGS sequence"/>
</dbReference>
<feature type="compositionally biased region" description="Polar residues" evidence="4">
    <location>
        <begin position="437"/>
        <end position="447"/>
    </location>
</feature>
<name>A0A9P6Q297_9FUNG</name>
<keyword evidence="7" id="KW-1185">Reference proteome</keyword>
<feature type="compositionally biased region" description="Basic and acidic residues" evidence="4">
    <location>
        <begin position="185"/>
        <end position="202"/>
    </location>
</feature>
<dbReference type="GO" id="GO:0005634">
    <property type="term" value="C:nucleus"/>
    <property type="evidence" value="ECO:0007669"/>
    <property type="project" value="UniProtKB-SubCell"/>
</dbReference>
<feature type="domain" description="DUF3835" evidence="5">
    <location>
        <begin position="683"/>
        <end position="728"/>
    </location>
</feature>
<dbReference type="CDD" id="cd23159">
    <property type="entry name" value="Prefoldin_URI1"/>
    <property type="match status" value="1"/>
</dbReference>